<comment type="caution">
    <text evidence="9">The sequence shown here is derived from an EMBL/GenBank/DDBJ whole genome shotgun (WGS) entry which is preliminary data.</text>
</comment>
<evidence type="ECO:0000313" key="9">
    <source>
        <dbReference type="EMBL" id="MDV2481697.1"/>
    </source>
</evidence>
<dbReference type="InterPro" id="IPR029044">
    <property type="entry name" value="Nucleotide-diphossugar_trans"/>
</dbReference>
<dbReference type="PANTHER" id="PTHR10859:SF105">
    <property type="entry name" value="DOLICHYL-PHOSPHATE BETA-D-MANNOSYLTRANSFERASE"/>
    <property type="match status" value="1"/>
</dbReference>
<dbReference type="EMBL" id="WBKO01000001">
    <property type="protein sequence ID" value="MDV2481697.1"/>
    <property type="molecule type" value="Genomic_DNA"/>
</dbReference>
<keyword evidence="5" id="KW-0812">Transmembrane</keyword>
<proteinExistence type="inferred from homology"/>
<evidence type="ECO:0000256" key="4">
    <source>
        <dbReference type="ARBA" id="ARBA00022679"/>
    </source>
</evidence>
<dbReference type="Gene3D" id="3.90.550.10">
    <property type="entry name" value="Spore Coat Polysaccharide Biosynthesis Protein SpsA, Chain A"/>
    <property type="match status" value="1"/>
</dbReference>
<keyword evidence="4" id="KW-0808">Transferase</keyword>
<evidence type="ECO:0000256" key="3">
    <source>
        <dbReference type="ARBA" id="ARBA00022676"/>
    </source>
</evidence>
<keyword evidence="6" id="KW-1133">Transmembrane helix</keyword>
<evidence type="ECO:0000256" key="2">
    <source>
        <dbReference type="ARBA" id="ARBA00006739"/>
    </source>
</evidence>
<keyword evidence="7" id="KW-0472">Membrane</keyword>
<protein>
    <submittedName>
        <fullName evidence="9">Glycosyltransferase family 2 protein</fullName>
    </submittedName>
</protein>
<dbReference type="Pfam" id="PF00535">
    <property type="entry name" value="Glycos_transf_2"/>
    <property type="match status" value="1"/>
</dbReference>
<dbReference type="Proteomes" id="UP001281203">
    <property type="component" value="Unassembled WGS sequence"/>
</dbReference>
<accession>A0ABU3X292</accession>
<keyword evidence="10" id="KW-1185">Reference proteome</keyword>
<dbReference type="PANTHER" id="PTHR10859">
    <property type="entry name" value="GLYCOSYL TRANSFERASE"/>
    <property type="match status" value="1"/>
</dbReference>
<evidence type="ECO:0000256" key="5">
    <source>
        <dbReference type="ARBA" id="ARBA00022692"/>
    </source>
</evidence>
<comment type="subcellular location">
    <subcellularLocation>
        <location evidence="1">Endomembrane system</location>
    </subcellularLocation>
</comment>
<evidence type="ECO:0000313" key="10">
    <source>
        <dbReference type="Proteomes" id="UP001281203"/>
    </source>
</evidence>
<gene>
    <name evidence="9" type="ORF">F8E02_06695</name>
</gene>
<evidence type="ECO:0000256" key="6">
    <source>
        <dbReference type="ARBA" id="ARBA00022989"/>
    </source>
</evidence>
<evidence type="ECO:0000256" key="7">
    <source>
        <dbReference type="ARBA" id="ARBA00023136"/>
    </source>
</evidence>
<dbReference type="InterPro" id="IPR035518">
    <property type="entry name" value="DPG_synthase"/>
</dbReference>
<reference evidence="9 10" key="1">
    <citation type="submission" date="2019-10" db="EMBL/GenBank/DDBJ databases">
        <title>Isolation and characterization of Methanoculleus sp. Wushi-C6 from a hot spring well.</title>
        <authorList>
            <person name="Chen S.-C."/>
            <person name="Lan Z.-H."/>
            <person name="You Y.-T."/>
            <person name="Lai M.-C."/>
        </authorList>
    </citation>
    <scope>NUCLEOTIDE SEQUENCE [LARGE SCALE GENOMIC DNA]</scope>
    <source>
        <strain evidence="9 10">Wushi-C6</strain>
    </source>
</reference>
<keyword evidence="3" id="KW-0328">Glycosyltransferase</keyword>
<name>A0ABU3X292_9EURY</name>
<comment type="similarity">
    <text evidence="2">Belongs to the glycosyltransferase 2 family.</text>
</comment>
<dbReference type="CDD" id="cd04188">
    <property type="entry name" value="DPG_synthase"/>
    <property type="match status" value="1"/>
</dbReference>
<dbReference type="SUPFAM" id="SSF53448">
    <property type="entry name" value="Nucleotide-diphospho-sugar transferases"/>
    <property type="match status" value="1"/>
</dbReference>
<evidence type="ECO:0000259" key="8">
    <source>
        <dbReference type="Pfam" id="PF00535"/>
    </source>
</evidence>
<feature type="domain" description="Glycosyltransferase 2-like" evidence="8">
    <location>
        <begin position="7"/>
        <end position="169"/>
    </location>
</feature>
<sequence length="239" mass="26956">MREVEVSAVLPVYNDLAALRAAIPRSLETLEAIAPGGFELIVAEDGSTDGSMEFVRDYEAKDPRVRLFHADERLGRGRALNRALAGARGSIVCYYDVDLATDMEHLAELVDAVREGYDIATGSRLLPESKIVRSGGREIASRGYNMLVRTILGSSLYDHQCGFKAFRRDRLLSMIPSVTADHWFWDTEVLVRAQKSGYRVREFPVRWQQGEGTTVRRKDVVEMGSAILRLWWRLHVEKG</sequence>
<evidence type="ECO:0000256" key="1">
    <source>
        <dbReference type="ARBA" id="ARBA00004308"/>
    </source>
</evidence>
<dbReference type="RefSeq" id="WP_317064720.1">
    <property type="nucleotide sequence ID" value="NZ_WBKO01000001.1"/>
</dbReference>
<organism evidence="9 10">
    <name type="scientific">Methanoculleus caldifontis</name>
    <dbReference type="NCBI Taxonomy" id="2651577"/>
    <lineage>
        <taxon>Archaea</taxon>
        <taxon>Methanobacteriati</taxon>
        <taxon>Methanobacteriota</taxon>
        <taxon>Stenosarchaea group</taxon>
        <taxon>Methanomicrobia</taxon>
        <taxon>Methanomicrobiales</taxon>
        <taxon>Methanomicrobiaceae</taxon>
        <taxon>Methanoculleus</taxon>
    </lineage>
</organism>
<dbReference type="InterPro" id="IPR001173">
    <property type="entry name" value="Glyco_trans_2-like"/>
</dbReference>